<dbReference type="Gene3D" id="3.40.630.30">
    <property type="match status" value="1"/>
</dbReference>
<accession>A0A8H7S6H6</accession>
<protein>
    <recommendedName>
        <fullName evidence="1">Glucosamine 6-phosphate N-acetyltransferase</fullName>
        <ecNumber evidence="1">2.3.1.4</ecNumber>
    </recommendedName>
</protein>
<sequence length="157" mass="17786">MDNNKGSTSFQNTHIQRAVTQEEKKNCEDVRIDVFVKELGFSRELRAILLLATMNDESGVNIPIGTIRMVPCKDDNSSGILSRLAVHSHHRGKGVGRKLIHALEAAAKDEGKASLMLECQPQKRGYYESLGYTLEDKTIYMRVGTPHQRLWKRHLLQ</sequence>
<evidence type="ECO:0000256" key="1">
    <source>
        <dbReference type="RuleBase" id="RU365086"/>
    </source>
</evidence>
<dbReference type="GO" id="GO:0006048">
    <property type="term" value="P:UDP-N-acetylglucosamine biosynthetic process"/>
    <property type="evidence" value="ECO:0007669"/>
    <property type="project" value="UniProtKB-UniRule"/>
</dbReference>
<dbReference type="SUPFAM" id="SSF55729">
    <property type="entry name" value="Acyl-CoA N-acyltransferases (Nat)"/>
    <property type="match status" value="1"/>
</dbReference>
<gene>
    <name evidence="3" type="ORF">INT45_012319</name>
</gene>
<evidence type="ECO:0000259" key="2">
    <source>
        <dbReference type="PROSITE" id="PS51186"/>
    </source>
</evidence>
<dbReference type="PANTHER" id="PTHR13355">
    <property type="entry name" value="GLUCOSAMINE 6-PHOSPHATE N-ACETYLTRANSFERASE"/>
    <property type="match status" value="1"/>
</dbReference>
<dbReference type="Pfam" id="PF13508">
    <property type="entry name" value="Acetyltransf_7"/>
    <property type="match status" value="1"/>
</dbReference>
<dbReference type="InterPro" id="IPR039143">
    <property type="entry name" value="GNPNAT1-like"/>
</dbReference>
<comment type="pathway">
    <text evidence="1">Nucleotide-sugar biosynthesis; UDP-N-acetyl-alpha-D-glucosamine biosynthesis; N-acetyl-alpha-D-glucosamine 1-phosphate from alpha-D-glucosamine 6-phosphate (route I): step 1/2.</text>
</comment>
<dbReference type="GO" id="GO:0004343">
    <property type="term" value="F:glucosamine 6-phosphate N-acetyltransferase activity"/>
    <property type="evidence" value="ECO:0007669"/>
    <property type="project" value="UniProtKB-UniRule"/>
</dbReference>
<comment type="similarity">
    <text evidence="1">Belongs to the acetyltransferase family. GNA1 subfamily.</text>
</comment>
<dbReference type="EC" id="2.3.1.4" evidence="1"/>
<reference evidence="3 4" key="1">
    <citation type="submission" date="2020-12" db="EMBL/GenBank/DDBJ databases">
        <title>Metabolic potential, ecology and presence of endohyphal bacteria is reflected in genomic diversity of Mucoromycotina.</title>
        <authorList>
            <person name="Muszewska A."/>
            <person name="Okrasinska A."/>
            <person name="Steczkiewicz K."/>
            <person name="Drgas O."/>
            <person name="Orlowska M."/>
            <person name="Perlinska-Lenart U."/>
            <person name="Aleksandrzak-Piekarczyk T."/>
            <person name="Szatraj K."/>
            <person name="Zielenkiewicz U."/>
            <person name="Pilsyk S."/>
            <person name="Malc E."/>
            <person name="Mieczkowski P."/>
            <person name="Kruszewska J.S."/>
            <person name="Biernat P."/>
            <person name="Pawlowska J."/>
        </authorList>
    </citation>
    <scope>NUCLEOTIDE SEQUENCE [LARGE SCALE GENOMIC DNA]</scope>
    <source>
        <strain evidence="3 4">CBS 142.35</strain>
    </source>
</reference>
<dbReference type="CDD" id="cd04301">
    <property type="entry name" value="NAT_SF"/>
    <property type="match status" value="1"/>
</dbReference>
<dbReference type="PROSITE" id="PS51186">
    <property type="entry name" value="GNAT"/>
    <property type="match status" value="1"/>
</dbReference>
<keyword evidence="4" id="KW-1185">Reference proteome</keyword>
<comment type="caution">
    <text evidence="3">The sequence shown here is derived from an EMBL/GenBank/DDBJ whole genome shotgun (WGS) entry which is preliminary data.</text>
</comment>
<keyword evidence="1" id="KW-0808">Transferase</keyword>
<name>A0A8H7S6H6_9FUNG</name>
<evidence type="ECO:0000313" key="3">
    <source>
        <dbReference type="EMBL" id="KAG2223020.1"/>
    </source>
</evidence>
<comment type="catalytic activity">
    <reaction evidence="1">
        <text>D-glucosamine 6-phosphate + acetyl-CoA = N-acetyl-D-glucosamine 6-phosphate + CoA + H(+)</text>
        <dbReference type="Rhea" id="RHEA:10292"/>
        <dbReference type="ChEBI" id="CHEBI:15378"/>
        <dbReference type="ChEBI" id="CHEBI:57287"/>
        <dbReference type="ChEBI" id="CHEBI:57288"/>
        <dbReference type="ChEBI" id="CHEBI:57513"/>
        <dbReference type="ChEBI" id="CHEBI:58725"/>
        <dbReference type="EC" id="2.3.1.4"/>
    </reaction>
</comment>
<dbReference type="InterPro" id="IPR016181">
    <property type="entry name" value="Acyl_CoA_acyltransferase"/>
</dbReference>
<evidence type="ECO:0000313" key="4">
    <source>
        <dbReference type="Proteomes" id="UP000646827"/>
    </source>
</evidence>
<dbReference type="AlphaFoldDB" id="A0A8H7S6H6"/>
<dbReference type="PANTHER" id="PTHR13355:SF11">
    <property type="entry name" value="GLUCOSAMINE 6-PHOSPHATE N-ACETYLTRANSFERASE"/>
    <property type="match status" value="1"/>
</dbReference>
<dbReference type="EMBL" id="JAEPRB010000070">
    <property type="protein sequence ID" value="KAG2223020.1"/>
    <property type="molecule type" value="Genomic_DNA"/>
</dbReference>
<feature type="domain" description="N-acetyltransferase" evidence="2">
    <location>
        <begin position="14"/>
        <end position="157"/>
    </location>
</feature>
<dbReference type="UniPathway" id="UPA00113">
    <property type="reaction ID" value="UER00529"/>
</dbReference>
<organism evidence="3 4">
    <name type="scientific">Circinella minor</name>
    <dbReference type="NCBI Taxonomy" id="1195481"/>
    <lineage>
        <taxon>Eukaryota</taxon>
        <taxon>Fungi</taxon>
        <taxon>Fungi incertae sedis</taxon>
        <taxon>Mucoromycota</taxon>
        <taxon>Mucoromycotina</taxon>
        <taxon>Mucoromycetes</taxon>
        <taxon>Mucorales</taxon>
        <taxon>Lichtheimiaceae</taxon>
        <taxon>Circinella</taxon>
    </lineage>
</organism>
<dbReference type="OrthoDB" id="329272at2759"/>
<proteinExistence type="inferred from homology"/>
<keyword evidence="1" id="KW-0012">Acyltransferase</keyword>
<dbReference type="Proteomes" id="UP000646827">
    <property type="component" value="Unassembled WGS sequence"/>
</dbReference>
<dbReference type="InterPro" id="IPR000182">
    <property type="entry name" value="GNAT_dom"/>
</dbReference>